<evidence type="ECO:0000259" key="2">
    <source>
        <dbReference type="Pfam" id="PF20253"/>
    </source>
</evidence>
<name>A0A194UPD8_CYTMA</name>
<dbReference type="OrthoDB" id="4666783at2759"/>
<dbReference type="EMBL" id="KN714669">
    <property type="protein sequence ID" value="KUI53529.1"/>
    <property type="molecule type" value="Genomic_DNA"/>
</dbReference>
<evidence type="ECO:0000313" key="4">
    <source>
        <dbReference type="Proteomes" id="UP000078576"/>
    </source>
</evidence>
<protein>
    <recommendedName>
        <fullName evidence="2">DUF6604 domain-containing protein</fullName>
    </recommendedName>
</protein>
<proteinExistence type="predicted"/>
<dbReference type="STRING" id="694573.A0A194UPD8"/>
<accession>A0A194UPD8</accession>
<feature type="compositionally biased region" description="Low complexity" evidence="1">
    <location>
        <begin position="59"/>
        <end position="69"/>
    </location>
</feature>
<dbReference type="PANTHER" id="PTHR38795">
    <property type="entry name" value="DUF6604 DOMAIN-CONTAINING PROTEIN"/>
    <property type="match status" value="1"/>
</dbReference>
<dbReference type="InterPro" id="IPR046539">
    <property type="entry name" value="DUF6604"/>
</dbReference>
<dbReference type="AlphaFoldDB" id="A0A194UPD8"/>
<reference evidence="4" key="1">
    <citation type="submission" date="2014-12" db="EMBL/GenBank/DDBJ databases">
        <title>Genome Sequence of Valsa Canker Pathogens Uncovers a Specific Adaption of Colonization on Woody Bark.</title>
        <authorList>
            <person name="Yin Z."/>
            <person name="Liu H."/>
            <person name="Gao X."/>
            <person name="Li Z."/>
            <person name="Song N."/>
            <person name="Ke X."/>
            <person name="Dai Q."/>
            <person name="Wu Y."/>
            <person name="Sun Y."/>
            <person name="Xu J.-R."/>
            <person name="Kang Z.K."/>
            <person name="Wang L."/>
            <person name="Huang L."/>
        </authorList>
    </citation>
    <scope>NUCLEOTIDE SEQUENCE [LARGE SCALE GENOMIC DNA]</scope>
    <source>
        <strain evidence="4">SXYL134</strain>
    </source>
</reference>
<dbReference type="Pfam" id="PF20253">
    <property type="entry name" value="DUF6604"/>
    <property type="match status" value="1"/>
</dbReference>
<organism evidence="3 4">
    <name type="scientific">Cytospora mali</name>
    <name type="common">Apple Valsa canker fungus</name>
    <name type="synonym">Valsa mali</name>
    <dbReference type="NCBI Taxonomy" id="578113"/>
    <lineage>
        <taxon>Eukaryota</taxon>
        <taxon>Fungi</taxon>
        <taxon>Dikarya</taxon>
        <taxon>Ascomycota</taxon>
        <taxon>Pezizomycotina</taxon>
        <taxon>Sordariomycetes</taxon>
        <taxon>Sordariomycetidae</taxon>
        <taxon>Diaporthales</taxon>
        <taxon>Cytosporaceae</taxon>
        <taxon>Cytospora</taxon>
    </lineage>
</organism>
<keyword evidence="4" id="KW-1185">Reference proteome</keyword>
<feature type="region of interest" description="Disordered" evidence="1">
    <location>
        <begin position="51"/>
        <end position="74"/>
    </location>
</feature>
<dbReference type="PANTHER" id="PTHR38795:SF1">
    <property type="entry name" value="DUF6604 DOMAIN-CONTAINING PROTEIN"/>
    <property type="match status" value="1"/>
</dbReference>
<gene>
    <name evidence="3" type="ORF">VP1G_00956</name>
</gene>
<dbReference type="Proteomes" id="UP000078576">
    <property type="component" value="Unassembled WGS sequence"/>
</dbReference>
<evidence type="ECO:0000313" key="3">
    <source>
        <dbReference type="EMBL" id="KUI53529.1"/>
    </source>
</evidence>
<feature type="domain" description="DUF6604" evidence="2">
    <location>
        <begin position="16"/>
        <end position="205"/>
    </location>
</feature>
<sequence length="233" mass="25395">MSTPTIHPSELLSTYKQYKADTEAIAGWLAETPLKCGGQILSAPAARDLKGKARKQAKEAATAATASKPKTQEPPKYTIRVSDFTAMANTIAESSKPKAAVPRALFNLFDRAVSARDKFNNWFEQTRHDMAGSNQRHRYFVGILRSAYEILHPFTEARKRQGKAAPGGSQARPGPSIPALGNRFAGLELDDLDHVSDGEDSGPSTTDNTGMWVWNCVPSYGCKGGWCEPWGQP</sequence>
<evidence type="ECO:0000256" key="1">
    <source>
        <dbReference type="SAM" id="MobiDB-lite"/>
    </source>
</evidence>